<feature type="region of interest" description="Disordered" evidence="1">
    <location>
        <begin position="404"/>
        <end position="423"/>
    </location>
</feature>
<keyword evidence="3" id="KW-1185">Reference proteome</keyword>
<protein>
    <submittedName>
        <fullName evidence="2">Uncharacterized protein</fullName>
    </submittedName>
</protein>
<gene>
    <name evidence="2" type="ORF">F5X68DRAFT_228059</name>
</gene>
<sequence length="457" mass="52224">MAPRQRKNYINFLHRCDYLDKGPLIPRHTSSELVDEAILYTLRLAAATGDTFQREARAGLRRIGAKNRWYCRRDRRRNASVVIPTGTSNPSEIMDLVVDPGVIPTDEEYNRLMSAMSVSFWNYPNITPNLLYMERVTAISICLRWLNMIPTSRRAQLRRLISIEDLCPNPEGWCYDEPMESLWIMRLVPFLLESPRVRTTHQIPLWNSVYVTGMFKGIKVKVSHDITTLIGAAGRLVHAGIAPKAYTLFFDGQGEDGAATEAFCNHIHRDDAWAHAVTTWEELHPAVDGPLCIIESKDIVSRALADIPSGKSFVRCNFDPGHPWNTGSVSRQLQHFQHQQGVHEAYLNRAPSFFEIRSPSLKGMTMERWVDTNGGDYFPRDHIYFELENKEIERKHTREYTSPEIQGIGDYDDDLCSDTSEPTEEVIQSWEKAKDDYKRDVELAAAMRGASASDVFE</sequence>
<dbReference type="EMBL" id="JAGSXJ010000003">
    <property type="protein sequence ID" value="KAH6693650.1"/>
    <property type="molecule type" value="Genomic_DNA"/>
</dbReference>
<name>A0A9P8VHC0_9PEZI</name>
<comment type="caution">
    <text evidence="2">The sequence shown here is derived from an EMBL/GenBank/DDBJ whole genome shotgun (WGS) entry which is preliminary data.</text>
</comment>
<dbReference type="AlphaFoldDB" id="A0A9P8VHC0"/>
<organism evidence="2 3">
    <name type="scientific">Plectosphaerella plurivora</name>
    <dbReference type="NCBI Taxonomy" id="936078"/>
    <lineage>
        <taxon>Eukaryota</taxon>
        <taxon>Fungi</taxon>
        <taxon>Dikarya</taxon>
        <taxon>Ascomycota</taxon>
        <taxon>Pezizomycotina</taxon>
        <taxon>Sordariomycetes</taxon>
        <taxon>Hypocreomycetidae</taxon>
        <taxon>Glomerellales</taxon>
        <taxon>Plectosphaerellaceae</taxon>
        <taxon>Plectosphaerella</taxon>
    </lineage>
</organism>
<proteinExistence type="predicted"/>
<reference evidence="2" key="1">
    <citation type="journal article" date="2021" name="Nat. Commun.">
        <title>Genetic determinants of endophytism in the Arabidopsis root mycobiome.</title>
        <authorList>
            <person name="Mesny F."/>
            <person name="Miyauchi S."/>
            <person name="Thiergart T."/>
            <person name="Pickel B."/>
            <person name="Atanasova L."/>
            <person name="Karlsson M."/>
            <person name="Huettel B."/>
            <person name="Barry K.W."/>
            <person name="Haridas S."/>
            <person name="Chen C."/>
            <person name="Bauer D."/>
            <person name="Andreopoulos W."/>
            <person name="Pangilinan J."/>
            <person name="LaButti K."/>
            <person name="Riley R."/>
            <person name="Lipzen A."/>
            <person name="Clum A."/>
            <person name="Drula E."/>
            <person name="Henrissat B."/>
            <person name="Kohler A."/>
            <person name="Grigoriev I.V."/>
            <person name="Martin F.M."/>
            <person name="Hacquard S."/>
        </authorList>
    </citation>
    <scope>NUCLEOTIDE SEQUENCE</scope>
    <source>
        <strain evidence="2">MPI-SDFR-AT-0117</strain>
    </source>
</reference>
<evidence type="ECO:0000313" key="3">
    <source>
        <dbReference type="Proteomes" id="UP000770015"/>
    </source>
</evidence>
<dbReference type="Proteomes" id="UP000770015">
    <property type="component" value="Unassembled WGS sequence"/>
</dbReference>
<feature type="compositionally biased region" description="Acidic residues" evidence="1">
    <location>
        <begin position="410"/>
        <end position="423"/>
    </location>
</feature>
<accession>A0A9P8VHC0</accession>
<evidence type="ECO:0000256" key="1">
    <source>
        <dbReference type="SAM" id="MobiDB-lite"/>
    </source>
</evidence>
<evidence type="ECO:0000313" key="2">
    <source>
        <dbReference type="EMBL" id="KAH6693650.1"/>
    </source>
</evidence>